<dbReference type="RefSeq" id="XP_010254336.1">
    <property type="nucleotide sequence ID" value="XM_010256034.2"/>
</dbReference>
<reference evidence="3" key="1">
    <citation type="submission" date="2025-08" db="UniProtKB">
        <authorList>
            <consortium name="RefSeq"/>
        </authorList>
    </citation>
    <scope>IDENTIFICATION</scope>
</reference>
<dbReference type="PANTHER" id="PTHR31197">
    <property type="entry name" value="OS01G0612600 PROTEIN"/>
    <property type="match status" value="1"/>
</dbReference>
<dbReference type="eggNOG" id="ENOG502QX5Z">
    <property type="taxonomic scope" value="Eukaryota"/>
</dbReference>
<feature type="region of interest" description="Disordered" evidence="1">
    <location>
        <begin position="288"/>
        <end position="366"/>
    </location>
</feature>
<dbReference type="KEGG" id="nnu:104595337"/>
<dbReference type="GO" id="GO:0005634">
    <property type="term" value="C:nucleus"/>
    <property type="evidence" value="ECO:0000318"/>
    <property type="project" value="GO_Central"/>
</dbReference>
<dbReference type="AlphaFoldDB" id="A0A1U7ZQW9"/>
<organism evidence="2 3">
    <name type="scientific">Nelumbo nucifera</name>
    <name type="common">Sacred lotus</name>
    <dbReference type="NCBI Taxonomy" id="4432"/>
    <lineage>
        <taxon>Eukaryota</taxon>
        <taxon>Viridiplantae</taxon>
        <taxon>Streptophyta</taxon>
        <taxon>Embryophyta</taxon>
        <taxon>Tracheophyta</taxon>
        <taxon>Spermatophyta</taxon>
        <taxon>Magnoliopsida</taxon>
        <taxon>Proteales</taxon>
        <taxon>Nelumbonaceae</taxon>
        <taxon>Nelumbo</taxon>
    </lineage>
</organism>
<dbReference type="GO" id="GO:0003700">
    <property type="term" value="F:DNA-binding transcription factor activity"/>
    <property type="evidence" value="ECO:0000318"/>
    <property type="project" value="GO_Central"/>
</dbReference>
<dbReference type="Gene3D" id="3.30.40.10">
    <property type="entry name" value="Zinc/RING finger domain, C3HC4 (zinc finger)"/>
    <property type="match status" value="1"/>
</dbReference>
<protein>
    <submittedName>
        <fullName evidence="3">Uncharacterized protein LOC104595337</fullName>
    </submittedName>
</protein>
<dbReference type="OMA" id="CNFAGAY"/>
<gene>
    <name evidence="3" type="primary">LOC104595337</name>
</gene>
<name>A0A1U7ZQW9_NELNU</name>
<feature type="region of interest" description="Disordered" evidence="1">
    <location>
        <begin position="1"/>
        <end position="57"/>
    </location>
</feature>
<dbReference type="PANTHER" id="PTHR31197:SF5">
    <property type="entry name" value="OS01G0612600 PROTEIN"/>
    <property type="match status" value="1"/>
</dbReference>
<evidence type="ECO:0000313" key="3">
    <source>
        <dbReference type="RefSeq" id="XP_010254336.1"/>
    </source>
</evidence>
<dbReference type="Pfam" id="PF07800">
    <property type="entry name" value="DUF1644"/>
    <property type="match status" value="1"/>
</dbReference>
<accession>A0A1U7ZQW9</accession>
<keyword evidence="2" id="KW-1185">Reference proteome</keyword>
<proteinExistence type="predicted"/>
<feature type="compositionally biased region" description="Low complexity" evidence="1">
    <location>
        <begin position="17"/>
        <end position="26"/>
    </location>
</feature>
<dbReference type="InterPro" id="IPR012866">
    <property type="entry name" value="DUF1644"/>
</dbReference>
<evidence type="ECO:0000256" key="1">
    <source>
        <dbReference type="SAM" id="MobiDB-lite"/>
    </source>
</evidence>
<dbReference type="FunCoup" id="A0A1U7ZQW9">
    <property type="interactions" value="2559"/>
</dbReference>
<feature type="compositionally biased region" description="Basic and acidic residues" evidence="1">
    <location>
        <begin position="41"/>
        <end position="51"/>
    </location>
</feature>
<dbReference type="OrthoDB" id="1921166at2759"/>
<dbReference type="Proteomes" id="UP000189703">
    <property type="component" value="Unplaced"/>
</dbReference>
<feature type="compositionally biased region" description="Low complexity" evidence="1">
    <location>
        <begin position="288"/>
        <end position="299"/>
    </location>
</feature>
<dbReference type="InterPro" id="IPR013083">
    <property type="entry name" value="Znf_RING/FYVE/PHD"/>
</dbReference>
<evidence type="ECO:0000313" key="2">
    <source>
        <dbReference type="Proteomes" id="UP000189703"/>
    </source>
</evidence>
<sequence length="366" mass="41868">MPKERRGRSVSVDRSRASPYPCSSSSRARRSSSRNPLEPVENVKEWEDAKRSSSKQPLVTLEDVKEWEEARCPVCMEHPHNAVLLLCSSHDKGCRPYMCDTSYRHSNCLDQFRRAFAETPSVVPPENEAPQLSGASQSLTSEIAAMDGQNEVNEEEDPEEQNLFCEGQLETKLLCPLCRGKVNGWVVVEAARQFMNVKARSCSCETCDFFGTYADLRKHARLEHPLVRPTEVDPERQRNWRRLEQERDLGDVVSTIQSAFGDEMGNEYVIPFSGRLIVFLLYRVQNDPSASRSPSAASRIRWQSGASRIRAQPRSRRQMTLWGESYDSDNVSAPREGDNETLESMPILWQQRERSRRRRTTPDNEP</sequence>
<dbReference type="GeneID" id="104595337"/>